<protein>
    <submittedName>
        <fullName evidence="1">Uncharacterized protein</fullName>
    </submittedName>
</protein>
<feature type="non-terminal residue" evidence="1">
    <location>
        <position position="400"/>
    </location>
</feature>
<keyword evidence="2" id="KW-1185">Reference proteome</keyword>
<dbReference type="Proteomes" id="UP001432322">
    <property type="component" value="Unassembled WGS sequence"/>
</dbReference>
<reference evidence="1" key="1">
    <citation type="submission" date="2023-10" db="EMBL/GenBank/DDBJ databases">
        <title>Genome assembly of Pristionchus species.</title>
        <authorList>
            <person name="Yoshida K."/>
            <person name="Sommer R.J."/>
        </authorList>
    </citation>
    <scope>NUCLEOTIDE SEQUENCE</scope>
    <source>
        <strain evidence="1">RS5133</strain>
    </source>
</reference>
<gene>
    <name evidence="1" type="ORF">PFISCL1PPCAC_27947</name>
</gene>
<comment type="caution">
    <text evidence="1">The sequence shown here is derived from an EMBL/GenBank/DDBJ whole genome shotgun (WGS) entry which is preliminary data.</text>
</comment>
<name>A0AAV5WYS6_9BILA</name>
<evidence type="ECO:0000313" key="2">
    <source>
        <dbReference type="Proteomes" id="UP001432322"/>
    </source>
</evidence>
<proteinExistence type="predicted"/>
<organism evidence="1 2">
    <name type="scientific">Pristionchus fissidentatus</name>
    <dbReference type="NCBI Taxonomy" id="1538716"/>
    <lineage>
        <taxon>Eukaryota</taxon>
        <taxon>Metazoa</taxon>
        <taxon>Ecdysozoa</taxon>
        <taxon>Nematoda</taxon>
        <taxon>Chromadorea</taxon>
        <taxon>Rhabditida</taxon>
        <taxon>Rhabditina</taxon>
        <taxon>Diplogasteromorpha</taxon>
        <taxon>Diplogasteroidea</taxon>
        <taxon>Neodiplogasteridae</taxon>
        <taxon>Pristionchus</taxon>
    </lineage>
</organism>
<sequence>AWSRDEVLRPLDNRPRRSTRRDRAAVRLQPQWAAALRLRVPVLVDEIELVESRIARGASEYVFRFLQPPDVISQHVLIETDNVANGVTTVRTQCTGRKLQTISCPFPVGVVMNHLSVCQSLLSGVASEVTREFGTLQDHLARRAWRTLSHKKSLASGRTVEHSIVPGNLPFFNGCSASLASDNETTVVELAIVRVWWRHFHVQNRLKSNGRIVVFFSRLHLPSHILRCGTTRGSVHCSNHLIHAGFLGRFPDGSGTGKRRGHSEWNDLRPQRSTWQRVWSAGICSLVSLVEIRSQRRPTIWIQRRCGTTQSIVRPLPCPLHSSSEQSAWVRVYGSAGHSANGNTSRGGTVIRQIAFVLDVFRFLKIDLLFSIFVGIAYARPLRTRRHRDEIGCEFSLRLF</sequence>
<feature type="non-terminal residue" evidence="1">
    <location>
        <position position="1"/>
    </location>
</feature>
<dbReference type="EMBL" id="BTSY01000007">
    <property type="protein sequence ID" value="GMT36650.1"/>
    <property type="molecule type" value="Genomic_DNA"/>
</dbReference>
<accession>A0AAV5WYS6</accession>
<dbReference type="AlphaFoldDB" id="A0AAV5WYS6"/>
<evidence type="ECO:0000313" key="1">
    <source>
        <dbReference type="EMBL" id="GMT36650.1"/>
    </source>
</evidence>